<reference evidence="2 3" key="1">
    <citation type="submission" date="2019-06" db="EMBL/GenBank/DDBJ databases">
        <title>Whole genome shotgun sequence of Acetobacter orleanensis NBRC 13752.</title>
        <authorList>
            <person name="Hosoyama A."/>
            <person name="Uohara A."/>
            <person name="Ohji S."/>
            <person name="Ichikawa N."/>
        </authorList>
    </citation>
    <scope>NUCLEOTIDE SEQUENCE [LARGE SCALE GENOMIC DNA]</scope>
    <source>
        <strain evidence="2 3">NBRC 13752</strain>
    </source>
</reference>
<dbReference type="SUPFAM" id="SSF53335">
    <property type="entry name" value="S-adenosyl-L-methionine-dependent methyltransferases"/>
    <property type="match status" value="1"/>
</dbReference>
<proteinExistence type="predicted"/>
<dbReference type="GO" id="GO:0032259">
    <property type="term" value="P:methylation"/>
    <property type="evidence" value="ECO:0007669"/>
    <property type="project" value="UniProtKB-KW"/>
</dbReference>
<sequence>MHMAIPYPADAFYQTHEGQICAALLRERLQWFWPDLRGQRVLGLGYAAPYLGAWRGRGALCISARTPDHWPDMERGLDRTRAASFERDCVVDPYALPFDEETFDRIVLVHACTEPDQMVPLLRSAGRVLKDDGRVLMIVPSRLAGRIRQRHTPFARDVAFSRSGLRTVLGHAMLLAERRDEALFLPTRQGCASVRRGRRSDIAGKVLSPGLGSVMLVEAVKNVFSGTLLPARSPTTWFKKIIYPVPEAASQKSGVPPEGAARMPET</sequence>
<evidence type="ECO:0000259" key="1">
    <source>
        <dbReference type="Pfam" id="PF08241"/>
    </source>
</evidence>
<dbReference type="Gene3D" id="3.40.50.150">
    <property type="entry name" value="Vaccinia Virus protein VP39"/>
    <property type="match status" value="1"/>
</dbReference>
<accession>A0A4Y3TIA4</accession>
<comment type="caution">
    <text evidence="2">The sequence shown here is derived from an EMBL/GenBank/DDBJ whole genome shotgun (WGS) entry which is preliminary data.</text>
</comment>
<dbReference type="AlphaFoldDB" id="A0A4Y3TIA4"/>
<keyword evidence="2" id="KW-0808">Transferase</keyword>
<gene>
    <name evidence="2" type="ORF">AOR01nite_05030</name>
</gene>
<evidence type="ECO:0000313" key="2">
    <source>
        <dbReference type="EMBL" id="GEB82026.1"/>
    </source>
</evidence>
<protein>
    <submittedName>
        <fullName evidence="2">Methyltransferase type 11</fullName>
    </submittedName>
</protein>
<dbReference type="Pfam" id="PF08241">
    <property type="entry name" value="Methyltransf_11"/>
    <property type="match status" value="1"/>
</dbReference>
<dbReference type="InterPro" id="IPR013216">
    <property type="entry name" value="Methyltransf_11"/>
</dbReference>
<feature type="domain" description="Methyltransferase type 11" evidence="1">
    <location>
        <begin position="84"/>
        <end position="136"/>
    </location>
</feature>
<keyword evidence="3" id="KW-1185">Reference proteome</keyword>
<name>A0A4Y3TIA4_9PROT</name>
<dbReference type="Proteomes" id="UP000317617">
    <property type="component" value="Unassembled WGS sequence"/>
</dbReference>
<organism evidence="2 3">
    <name type="scientific">Acetobacter orleanensis</name>
    <dbReference type="NCBI Taxonomy" id="104099"/>
    <lineage>
        <taxon>Bacteria</taxon>
        <taxon>Pseudomonadati</taxon>
        <taxon>Pseudomonadota</taxon>
        <taxon>Alphaproteobacteria</taxon>
        <taxon>Acetobacterales</taxon>
        <taxon>Acetobacteraceae</taxon>
        <taxon>Acetobacter</taxon>
    </lineage>
</organism>
<dbReference type="EMBL" id="BJMU01000001">
    <property type="protein sequence ID" value="GEB82026.1"/>
    <property type="molecule type" value="Genomic_DNA"/>
</dbReference>
<keyword evidence="2" id="KW-0489">Methyltransferase</keyword>
<dbReference type="GO" id="GO:0008757">
    <property type="term" value="F:S-adenosylmethionine-dependent methyltransferase activity"/>
    <property type="evidence" value="ECO:0007669"/>
    <property type="project" value="InterPro"/>
</dbReference>
<dbReference type="InterPro" id="IPR029063">
    <property type="entry name" value="SAM-dependent_MTases_sf"/>
</dbReference>
<evidence type="ECO:0000313" key="3">
    <source>
        <dbReference type="Proteomes" id="UP000317617"/>
    </source>
</evidence>